<dbReference type="PANTHER" id="PTHR24180:SF45">
    <property type="entry name" value="POLY [ADP-RIBOSE] POLYMERASE TANKYRASE"/>
    <property type="match status" value="1"/>
</dbReference>
<feature type="chain" id="PRO_5007853626" evidence="4">
    <location>
        <begin position="19"/>
        <end position="680"/>
    </location>
</feature>
<accession>A0A164ULX9</accession>
<dbReference type="Proteomes" id="UP000076858">
    <property type="component" value="Unassembled WGS sequence"/>
</dbReference>
<feature type="signal peptide" evidence="4">
    <location>
        <begin position="1"/>
        <end position="18"/>
    </location>
</feature>
<reference evidence="5 6" key="1">
    <citation type="submission" date="2016-03" db="EMBL/GenBank/DDBJ databases">
        <title>EvidentialGene: Evidence-directed Construction of Genes on Genomes.</title>
        <authorList>
            <person name="Gilbert D.G."/>
            <person name="Choi J.-H."/>
            <person name="Mockaitis K."/>
            <person name="Colbourne J."/>
            <person name="Pfrender M."/>
        </authorList>
    </citation>
    <scope>NUCLEOTIDE SEQUENCE [LARGE SCALE GENOMIC DNA]</scope>
    <source>
        <strain evidence="5 6">Xinb3</strain>
        <tissue evidence="5">Complete organism</tissue>
    </source>
</reference>
<dbReference type="EMBL" id="LRGB01001581">
    <property type="protein sequence ID" value="KZS11482.1"/>
    <property type="molecule type" value="Genomic_DNA"/>
</dbReference>
<dbReference type="SUPFAM" id="SSF48403">
    <property type="entry name" value="Ankyrin repeat"/>
    <property type="match status" value="1"/>
</dbReference>
<gene>
    <name evidence="5" type="ORF">APZ42_024266</name>
</gene>
<dbReference type="OrthoDB" id="6347907at2759"/>
<dbReference type="InterPro" id="IPR051637">
    <property type="entry name" value="Ank_repeat_dom-contain_49"/>
</dbReference>
<keyword evidence="6" id="KW-1185">Reference proteome</keyword>
<evidence type="ECO:0000256" key="1">
    <source>
        <dbReference type="ARBA" id="ARBA00022737"/>
    </source>
</evidence>
<keyword evidence="1" id="KW-0677">Repeat</keyword>
<dbReference type="PROSITE" id="PS50297">
    <property type="entry name" value="ANK_REP_REGION"/>
    <property type="match status" value="1"/>
</dbReference>
<keyword evidence="2 3" id="KW-0040">ANK repeat</keyword>
<proteinExistence type="predicted"/>
<dbReference type="SMART" id="SM00248">
    <property type="entry name" value="ANK"/>
    <property type="match status" value="3"/>
</dbReference>
<dbReference type="PANTHER" id="PTHR24180">
    <property type="entry name" value="CYCLIN-DEPENDENT KINASE INHIBITOR 2C-RELATED"/>
    <property type="match status" value="1"/>
</dbReference>
<dbReference type="Gene3D" id="1.25.40.20">
    <property type="entry name" value="Ankyrin repeat-containing domain"/>
    <property type="match status" value="2"/>
</dbReference>
<evidence type="ECO:0000256" key="3">
    <source>
        <dbReference type="PROSITE-ProRule" id="PRU00023"/>
    </source>
</evidence>
<protein>
    <submittedName>
        <fullName evidence="5">Uncharacterized protein</fullName>
    </submittedName>
</protein>
<keyword evidence="4" id="KW-0732">Signal</keyword>
<dbReference type="STRING" id="35525.A0A164ULX9"/>
<evidence type="ECO:0000256" key="4">
    <source>
        <dbReference type="SAM" id="SignalP"/>
    </source>
</evidence>
<dbReference type="AlphaFoldDB" id="A0A164ULX9"/>
<dbReference type="InterPro" id="IPR002110">
    <property type="entry name" value="Ankyrin_rpt"/>
</dbReference>
<comment type="caution">
    <text evidence="5">The sequence shown here is derived from an EMBL/GenBank/DDBJ whole genome shotgun (WGS) entry which is preliminary data.</text>
</comment>
<name>A0A164ULX9_9CRUS</name>
<feature type="repeat" description="ANK" evidence="3">
    <location>
        <begin position="150"/>
        <end position="171"/>
    </location>
</feature>
<evidence type="ECO:0000313" key="5">
    <source>
        <dbReference type="EMBL" id="KZS11482.1"/>
    </source>
</evidence>
<evidence type="ECO:0000256" key="2">
    <source>
        <dbReference type="ARBA" id="ARBA00023043"/>
    </source>
</evidence>
<dbReference type="PROSITE" id="PS50088">
    <property type="entry name" value="ANK_REPEAT"/>
    <property type="match status" value="1"/>
</dbReference>
<sequence length="680" mass="77040">MYTVLVVAVICTVPGVFAAPRMIGEMKGPRVTRETTDGNKEKGDFLSTVATAANAAKLVAQYGCPIVRLAHTQCNKEQNPGGYNQKLIDATWEHVTKDIDQGDGAMVTKAIRKLIFQAASEGSVDLLNDVIQQHGPLSKVIASLTGCNDEGDTPLHVAIRNGHHQTVEFLLAKIQVCIVSSINVINCKTSSPFLWQGKPSTQMAHCLGLCEQVPVMYIMEHLIGTIMPNYLCWLDFVLNCIIESTVSRSEKIVALELLGSAFIFLHSQHPPDRTGCRQGLHCWHEAMILRHSTRDDVIPKIPCDSSEIARNAYGDAVELMTVQQLEQLMEEECSIRRFLKDWEAICMEPLRIQALLVLERIFKQNQRHSPNSFHLKFLLDYVYECEARKQFTKVINICLLILEECSDLKQTSSPKCIDIFIQTFIIVFDCLMQPSTSPNVAKERFSNTNFLLIVKLSSTILKNLSTGPDLSIVDPKLEKYGILKKFVKLIAVWLSWLNEEEQRQLEEYLHEFIRLGAPDGYSSPLHYAIWVFVSHGVVISLNAVKLIQLFLRLGANPNTFDQNGKTPMHCLANHWCWIIYLDLYLTVFQSLVDAGGRLDKATPEGETVMSILKEQRIKLSPHINRFDPYLESMMNTVLPFSLSDLCAQVIRHRQVAYEHQLPCSLQSFVRRDYTVHRKHF</sequence>
<dbReference type="Pfam" id="PF12796">
    <property type="entry name" value="Ank_2"/>
    <property type="match status" value="1"/>
</dbReference>
<evidence type="ECO:0000313" key="6">
    <source>
        <dbReference type="Proteomes" id="UP000076858"/>
    </source>
</evidence>
<organism evidence="5 6">
    <name type="scientific">Daphnia magna</name>
    <dbReference type="NCBI Taxonomy" id="35525"/>
    <lineage>
        <taxon>Eukaryota</taxon>
        <taxon>Metazoa</taxon>
        <taxon>Ecdysozoa</taxon>
        <taxon>Arthropoda</taxon>
        <taxon>Crustacea</taxon>
        <taxon>Branchiopoda</taxon>
        <taxon>Diplostraca</taxon>
        <taxon>Cladocera</taxon>
        <taxon>Anomopoda</taxon>
        <taxon>Daphniidae</taxon>
        <taxon>Daphnia</taxon>
    </lineage>
</organism>
<dbReference type="InterPro" id="IPR036770">
    <property type="entry name" value="Ankyrin_rpt-contain_sf"/>
</dbReference>